<keyword evidence="11 12" id="KW-0998">Cell outer membrane</keyword>
<evidence type="ECO:0000313" key="17">
    <source>
        <dbReference type="EMBL" id="OAM89420.1"/>
    </source>
</evidence>
<dbReference type="Gene3D" id="2.40.170.20">
    <property type="entry name" value="TonB-dependent receptor, beta-barrel domain"/>
    <property type="match status" value="1"/>
</dbReference>
<dbReference type="GO" id="GO:0015344">
    <property type="term" value="F:siderophore uptake transmembrane transporter activity"/>
    <property type="evidence" value="ECO:0007669"/>
    <property type="project" value="TreeGrafter"/>
</dbReference>
<evidence type="ECO:0000256" key="1">
    <source>
        <dbReference type="ARBA" id="ARBA00004571"/>
    </source>
</evidence>
<accession>A0A178IHG3</accession>
<keyword evidence="9 13" id="KW-0798">TonB box</keyword>
<dbReference type="PROSITE" id="PS52016">
    <property type="entry name" value="TONB_DEPENDENT_REC_3"/>
    <property type="match status" value="1"/>
</dbReference>
<dbReference type="Gene3D" id="2.170.130.10">
    <property type="entry name" value="TonB-dependent receptor, plug domain"/>
    <property type="match status" value="1"/>
</dbReference>
<dbReference type="InterPro" id="IPR000531">
    <property type="entry name" value="Beta-barrel_TonB"/>
</dbReference>
<reference evidence="17 18" key="1">
    <citation type="submission" date="2016-01" db="EMBL/GenBank/DDBJ databases">
        <title>High potential of lignocellulose degradation of a new Verrucomicrobia species.</title>
        <authorList>
            <person name="Wang Y."/>
            <person name="Shi Y."/>
            <person name="Qiu Z."/>
            <person name="Liu S."/>
            <person name="Yang H."/>
        </authorList>
    </citation>
    <scope>NUCLEOTIDE SEQUENCE [LARGE SCALE GENOMIC DNA]</scope>
    <source>
        <strain evidence="17 18">TSB47</strain>
    </source>
</reference>
<dbReference type="EMBL" id="LRRQ01000096">
    <property type="protein sequence ID" value="OAM89420.1"/>
    <property type="molecule type" value="Genomic_DNA"/>
</dbReference>
<dbReference type="InterPro" id="IPR039426">
    <property type="entry name" value="TonB-dep_rcpt-like"/>
</dbReference>
<evidence type="ECO:0000256" key="11">
    <source>
        <dbReference type="ARBA" id="ARBA00023237"/>
    </source>
</evidence>
<dbReference type="Pfam" id="PF07715">
    <property type="entry name" value="Plug"/>
    <property type="match status" value="1"/>
</dbReference>
<evidence type="ECO:0000256" key="9">
    <source>
        <dbReference type="ARBA" id="ARBA00023077"/>
    </source>
</evidence>
<evidence type="ECO:0000256" key="4">
    <source>
        <dbReference type="ARBA" id="ARBA00022496"/>
    </source>
</evidence>
<dbReference type="PANTHER" id="PTHR32552">
    <property type="entry name" value="FERRICHROME IRON RECEPTOR-RELATED"/>
    <property type="match status" value="1"/>
</dbReference>
<evidence type="ECO:0000256" key="6">
    <source>
        <dbReference type="ARBA" id="ARBA00022729"/>
    </source>
</evidence>
<dbReference type="Pfam" id="PF00593">
    <property type="entry name" value="TonB_dep_Rec_b-barrel"/>
    <property type="match status" value="1"/>
</dbReference>
<protein>
    <recommendedName>
        <fullName evidence="19">TonB-dependent receptor plug domain-containing protein</fullName>
    </recommendedName>
</protein>
<evidence type="ECO:0008006" key="19">
    <source>
        <dbReference type="Google" id="ProtNLM"/>
    </source>
</evidence>
<feature type="domain" description="TonB-dependent receptor-like beta-barrel" evidence="15">
    <location>
        <begin position="267"/>
        <end position="746"/>
    </location>
</feature>
<evidence type="ECO:0000256" key="10">
    <source>
        <dbReference type="ARBA" id="ARBA00023136"/>
    </source>
</evidence>
<comment type="subcellular location">
    <subcellularLocation>
        <location evidence="1 12">Cell outer membrane</location>
        <topology evidence="1 12">Multi-pass membrane protein</topology>
    </subcellularLocation>
</comment>
<dbReference type="OrthoDB" id="9760333at2"/>
<name>A0A178IHG3_9BACT</name>
<keyword evidence="4" id="KW-0410">Iron transport</keyword>
<gene>
    <name evidence="17" type="ORF">AW736_13210</name>
</gene>
<proteinExistence type="inferred from homology"/>
<organism evidence="17 18">
    <name type="scientific">Termitidicoccus mucosus</name>
    <dbReference type="NCBI Taxonomy" id="1184151"/>
    <lineage>
        <taxon>Bacteria</taxon>
        <taxon>Pseudomonadati</taxon>
        <taxon>Verrucomicrobiota</taxon>
        <taxon>Opitutia</taxon>
        <taxon>Opitutales</taxon>
        <taxon>Opitutaceae</taxon>
        <taxon>Termitidicoccus</taxon>
    </lineage>
</organism>
<feature type="domain" description="TonB-dependent receptor plug" evidence="16">
    <location>
        <begin position="70"/>
        <end position="159"/>
    </location>
</feature>
<dbReference type="RefSeq" id="WP_068770669.1">
    <property type="nucleotide sequence ID" value="NZ_CP109796.1"/>
</dbReference>
<keyword evidence="2 12" id="KW-0813">Transport</keyword>
<keyword evidence="7" id="KW-0408">Iron</keyword>
<keyword evidence="8" id="KW-0406">Ion transport</keyword>
<dbReference type="STRING" id="1184151.AW736_13210"/>
<dbReference type="GO" id="GO:0009279">
    <property type="term" value="C:cell outer membrane"/>
    <property type="evidence" value="ECO:0007669"/>
    <property type="project" value="UniProtKB-SubCell"/>
</dbReference>
<dbReference type="Proteomes" id="UP000078486">
    <property type="component" value="Unassembled WGS sequence"/>
</dbReference>
<keyword evidence="18" id="KW-1185">Reference proteome</keyword>
<evidence type="ECO:0000256" key="14">
    <source>
        <dbReference type="SAM" id="SignalP"/>
    </source>
</evidence>
<evidence type="ECO:0000256" key="2">
    <source>
        <dbReference type="ARBA" id="ARBA00022448"/>
    </source>
</evidence>
<dbReference type="InterPro" id="IPR012910">
    <property type="entry name" value="Plug_dom"/>
</dbReference>
<comment type="caution">
    <text evidence="17">The sequence shown here is derived from an EMBL/GenBank/DDBJ whole genome shotgun (WGS) entry which is preliminary data.</text>
</comment>
<evidence type="ECO:0000256" key="13">
    <source>
        <dbReference type="RuleBase" id="RU003357"/>
    </source>
</evidence>
<evidence type="ECO:0000256" key="3">
    <source>
        <dbReference type="ARBA" id="ARBA00022452"/>
    </source>
</evidence>
<evidence type="ECO:0000259" key="16">
    <source>
        <dbReference type="Pfam" id="PF07715"/>
    </source>
</evidence>
<keyword evidence="3 12" id="KW-1134">Transmembrane beta strand</keyword>
<feature type="chain" id="PRO_5008088875" description="TonB-dependent receptor plug domain-containing protein" evidence="14">
    <location>
        <begin position="29"/>
        <end position="772"/>
    </location>
</feature>
<feature type="signal peptide" evidence="14">
    <location>
        <begin position="1"/>
        <end position="28"/>
    </location>
</feature>
<keyword evidence="5 12" id="KW-0812">Transmembrane</keyword>
<evidence type="ECO:0000256" key="12">
    <source>
        <dbReference type="PROSITE-ProRule" id="PRU01360"/>
    </source>
</evidence>
<evidence type="ECO:0000256" key="5">
    <source>
        <dbReference type="ARBA" id="ARBA00022692"/>
    </source>
</evidence>
<dbReference type="PANTHER" id="PTHR32552:SF68">
    <property type="entry name" value="FERRICHROME OUTER MEMBRANE TRANSPORTER_PHAGE RECEPTOR"/>
    <property type="match status" value="1"/>
</dbReference>
<sequence>MRTRLSLALLLPILHACTVLLPAQNASAPGPAGDDGEIVKLDTFEVVSGDDTGYAATDSITGTRVATLIRDLPYTVNVVMSEFMEDFALLELPEQFAYTSSFSPDSDVEGSYSLRGVPNSAQLRNGFRRGGLVDRINISRVEVIKGPAASIYGQTQPGGMINVVTTKPKSKPGYYLGLSAGSYDSERVEMSATGPLFSGKRARTTYLLSASSYKRNYEQEFRHTDQQMWALVVSHKFSADTSLSVEYEHLEKDMGRGTALPFTIAGGQNDSVGRGRRTGYAYELFSFSLQGPHEYNDRAVTTFNVAFEHRFGRVLSMKASFNYDDRDFWRLRSVGDRFAADTRNIIFREPEYSTIFQYSRGAQIDFLAHWRARDLGWEQRVLLTLDYNFINDARQTWQTPSAVYNDSRYNVRNLNVDNPDYFLLPHNPDLYTDRTRDDINRTGVYGFFLRYQISAMQGRLVGVAGTRFDYVDFDLQDQAGGSGATVYTAKHSANAVTPQAGLNYKITPEHTFFVNYSTSFMPQGQLGDDGEKLDNEEGIGYEAGFKSLLFNKRLSVTASIYSIEKKGVKTTETEDFPELDADGNPVLDPETGDPVLRARSITRTMGTVKSEGIEMDFNYQVGKQFQLLGGWGYTNPRLTYAGNDLDAVGRRPAKTAKMNGGVAGKYSFKSGWLKGLALNLGVRYMGNSYPTAPTTGGIRDSDDYVRSNDGRRDIRVPSYIVWDAGAAYEWRTGKFRHRVRINFKNIFDRQYIDTGAFAGERFGAYAGYTLRF</sequence>
<evidence type="ECO:0000256" key="7">
    <source>
        <dbReference type="ARBA" id="ARBA00023004"/>
    </source>
</evidence>
<keyword evidence="10 12" id="KW-0472">Membrane</keyword>
<dbReference type="InterPro" id="IPR036942">
    <property type="entry name" value="Beta-barrel_TonB_sf"/>
</dbReference>
<comment type="similarity">
    <text evidence="12 13">Belongs to the TonB-dependent receptor family.</text>
</comment>
<keyword evidence="6 14" id="KW-0732">Signal</keyword>
<evidence type="ECO:0000256" key="8">
    <source>
        <dbReference type="ARBA" id="ARBA00023065"/>
    </source>
</evidence>
<evidence type="ECO:0000259" key="15">
    <source>
        <dbReference type="Pfam" id="PF00593"/>
    </source>
</evidence>
<evidence type="ECO:0000313" key="18">
    <source>
        <dbReference type="Proteomes" id="UP000078486"/>
    </source>
</evidence>
<dbReference type="SUPFAM" id="SSF56935">
    <property type="entry name" value="Porins"/>
    <property type="match status" value="1"/>
</dbReference>
<dbReference type="AlphaFoldDB" id="A0A178IHG3"/>
<dbReference type="InterPro" id="IPR037066">
    <property type="entry name" value="Plug_dom_sf"/>
</dbReference>